<name>A0AAV3XWM2_9GAST</name>
<accession>A0AAV3XWM2</accession>
<sequence length="99" mass="11278">MTCICVGRFSTDKCKEKMNYLDTSSDQLHRFFPVDKTSISKVWYESCPRTAERKVSGADLEGRSVVIQWIASQPRSAETFCRGFEPRHQRSGLTKGLKA</sequence>
<reference evidence="1 2" key="1">
    <citation type="journal article" date="2021" name="Elife">
        <title>Chloroplast acquisition without the gene transfer in kleptoplastic sea slugs, Plakobranchus ocellatus.</title>
        <authorList>
            <person name="Maeda T."/>
            <person name="Takahashi S."/>
            <person name="Yoshida T."/>
            <person name="Shimamura S."/>
            <person name="Takaki Y."/>
            <person name="Nagai Y."/>
            <person name="Toyoda A."/>
            <person name="Suzuki Y."/>
            <person name="Arimoto A."/>
            <person name="Ishii H."/>
            <person name="Satoh N."/>
            <person name="Nishiyama T."/>
            <person name="Hasebe M."/>
            <person name="Maruyama T."/>
            <person name="Minagawa J."/>
            <person name="Obokata J."/>
            <person name="Shigenobu S."/>
        </authorList>
    </citation>
    <scope>NUCLEOTIDE SEQUENCE [LARGE SCALE GENOMIC DNA]</scope>
</reference>
<gene>
    <name evidence="1" type="ORF">PoB_000135700</name>
</gene>
<dbReference type="Proteomes" id="UP000735302">
    <property type="component" value="Unassembled WGS sequence"/>
</dbReference>
<dbReference type="AlphaFoldDB" id="A0AAV3XWM2"/>
<comment type="caution">
    <text evidence="1">The sequence shown here is derived from an EMBL/GenBank/DDBJ whole genome shotgun (WGS) entry which is preliminary data.</text>
</comment>
<protein>
    <submittedName>
        <fullName evidence="1">Uncharacterized protein</fullName>
    </submittedName>
</protein>
<proteinExistence type="predicted"/>
<dbReference type="EMBL" id="BLXT01000170">
    <property type="protein sequence ID" value="GFN74851.1"/>
    <property type="molecule type" value="Genomic_DNA"/>
</dbReference>
<evidence type="ECO:0000313" key="2">
    <source>
        <dbReference type="Proteomes" id="UP000735302"/>
    </source>
</evidence>
<evidence type="ECO:0000313" key="1">
    <source>
        <dbReference type="EMBL" id="GFN74851.1"/>
    </source>
</evidence>
<organism evidence="1 2">
    <name type="scientific">Plakobranchus ocellatus</name>
    <dbReference type="NCBI Taxonomy" id="259542"/>
    <lineage>
        <taxon>Eukaryota</taxon>
        <taxon>Metazoa</taxon>
        <taxon>Spiralia</taxon>
        <taxon>Lophotrochozoa</taxon>
        <taxon>Mollusca</taxon>
        <taxon>Gastropoda</taxon>
        <taxon>Heterobranchia</taxon>
        <taxon>Euthyneura</taxon>
        <taxon>Panpulmonata</taxon>
        <taxon>Sacoglossa</taxon>
        <taxon>Placobranchoidea</taxon>
        <taxon>Plakobranchidae</taxon>
        <taxon>Plakobranchus</taxon>
    </lineage>
</organism>
<keyword evidence="2" id="KW-1185">Reference proteome</keyword>